<dbReference type="GO" id="GO:0016020">
    <property type="term" value="C:membrane"/>
    <property type="evidence" value="ECO:0007669"/>
    <property type="project" value="UniProtKB-SubCell"/>
</dbReference>
<dbReference type="Gene3D" id="3.90.550.10">
    <property type="entry name" value="Spore Coat Polysaccharide Biosynthesis Protein SpsA, Chain A"/>
    <property type="match status" value="1"/>
</dbReference>
<dbReference type="AlphaFoldDB" id="F5RB21"/>
<dbReference type="InterPro" id="IPR003329">
    <property type="entry name" value="Cytidylyl_trans"/>
</dbReference>
<dbReference type="Pfam" id="PF02348">
    <property type="entry name" value="CTP_transf_3"/>
    <property type="match status" value="1"/>
</dbReference>
<comment type="subcellular location">
    <subcellularLocation>
        <location evidence="5">Cytoplasm</location>
    </subcellularLocation>
    <subcellularLocation>
        <location evidence="1">Membrane</location>
    </subcellularLocation>
</comment>
<dbReference type="NCBIfam" id="NF009905">
    <property type="entry name" value="PRK13368.1"/>
    <property type="match status" value="1"/>
</dbReference>
<dbReference type="Proteomes" id="UP000005019">
    <property type="component" value="Unassembled WGS sequence"/>
</dbReference>
<keyword evidence="7" id="KW-1185">Reference proteome</keyword>
<dbReference type="GO" id="GO:0033468">
    <property type="term" value="P:CMP-keto-3-deoxy-D-manno-octulosonic acid biosynthetic process"/>
    <property type="evidence" value="ECO:0007669"/>
    <property type="project" value="UniProtKB-UniRule"/>
</dbReference>
<comment type="catalytic activity">
    <reaction evidence="5">
        <text>3-deoxy-alpha-D-manno-oct-2-ulosonate + CTP = CMP-3-deoxy-beta-D-manno-octulosonate + diphosphate</text>
        <dbReference type="Rhea" id="RHEA:23448"/>
        <dbReference type="ChEBI" id="CHEBI:33019"/>
        <dbReference type="ChEBI" id="CHEBI:37563"/>
        <dbReference type="ChEBI" id="CHEBI:85986"/>
        <dbReference type="ChEBI" id="CHEBI:85987"/>
        <dbReference type="EC" id="2.7.7.38"/>
    </reaction>
</comment>
<dbReference type="InterPro" id="IPR004528">
    <property type="entry name" value="KdsB"/>
</dbReference>
<comment type="similarity">
    <text evidence="5">Belongs to the KdsB family.</text>
</comment>
<dbReference type="SUPFAM" id="SSF53448">
    <property type="entry name" value="Nucleotide-diphospho-sugar transferases"/>
    <property type="match status" value="1"/>
</dbReference>
<sequence length="254" mass="27436">MFKVVIPARHASTRLPGKPLLDIGGLPMIVRVAQRAAQSGADALVVATDHAGIADAVRAHGFEAVMTRSDHATGTDRIAEVAEQLGWSPATVVVNVQGDEPLIDPDLIRQVAQALDQDPESSIATASSAITDSADFFNPAVVKVICDIHGRAMYFSRAPIPWARDAFAASRDTLPAALGAQRHIGIYAYRVRFLQRNARLDPAPMEQVEALEQLRALWHGYRIRVMADVPMPHAGVDTPDDLERVRALFAGGQV</sequence>
<dbReference type="NCBIfam" id="TIGR00466">
    <property type="entry name" value="kdsB"/>
    <property type="match status" value="1"/>
</dbReference>
<evidence type="ECO:0000256" key="2">
    <source>
        <dbReference type="ARBA" id="ARBA00022679"/>
    </source>
</evidence>
<dbReference type="OrthoDB" id="9815559at2"/>
<keyword evidence="2 5" id="KW-0808">Transferase</keyword>
<keyword evidence="4 5" id="KW-0448">Lipopolysaccharide biosynthesis</keyword>
<dbReference type="CDD" id="cd02517">
    <property type="entry name" value="CMP-KDO-Synthetase"/>
    <property type="match status" value="1"/>
</dbReference>
<dbReference type="EMBL" id="AFHG01000041">
    <property type="protein sequence ID" value="EGK72282.1"/>
    <property type="molecule type" value="Genomic_DNA"/>
</dbReference>
<comment type="function">
    <text evidence="5">Activates KDO (a required 8-carbon sugar) for incorporation into bacterial lipopolysaccharide in Gram-negative bacteria.</text>
</comment>
<dbReference type="UniPathway" id="UPA00358">
    <property type="reaction ID" value="UER00476"/>
</dbReference>
<dbReference type="PANTHER" id="PTHR42866:SF2">
    <property type="entry name" value="3-DEOXY-MANNO-OCTULOSONATE CYTIDYLYLTRANSFERASE, MITOCHONDRIAL"/>
    <property type="match status" value="1"/>
</dbReference>
<keyword evidence="3 5" id="KW-0548">Nucleotidyltransferase</keyword>
<dbReference type="GO" id="GO:0009103">
    <property type="term" value="P:lipopolysaccharide biosynthetic process"/>
    <property type="evidence" value="ECO:0007669"/>
    <property type="project" value="UniProtKB-UniRule"/>
</dbReference>
<evidence type="ECO:0000313" key="7">
    <source>
        <dbReference type="Proteomes" id="UP000005019"/>
    </source>
</evidence>
<evidence type="ECO:0000313" key="6">
    <source>
        <dbReference type="EMBL" id="EGK72282.1"/>
    </source>
</evidence>
<reference evidence="6 7" key="1">
    <citation type="journal article" date="2011" name="J. Bacteriol.">
        <title>Genome sequence of Methyloversatilis universalis FAM5T, a methylotrophic representative of the order Rhodocyclales.</title>
        <authorList>
            <person name="Kittichotirat W."/>
            <person name="Good N.M."/>
            <person name="Hall R."/>
            <person name="Bringel F."/>
            <person name="Lajus A."/>
            <person name="Medigue C."/>
            <person name="Smalley N.E."/>
            <person name="Beck D."/>
            <person name="Bumgarner R."/>
            <person name="Vuilleumier S."/>
            <person name="Kalyuzhnaya M.G."/>
        </authorList>
    </citation>
    <scope>NUCLEOTIDE SEQUENCE [LARGE SCALE GENOMIC DNA]</scope>
    <source>
        <strain evidence="7">ATCC BAA-1314 / JCM 13912 / FAM5</strain>
    </source>
</reference>
<comment type="pathway">
    <text evidence="5">Nucleotide-sugar biosynthesis; CMP-3-deoxy-D-manno-octulosonate biosynthesis; CMP-3-deoxy-D-manno-octulosonate from 3-deoxy-D-manno-octulosonate and CTP: step 1/1.</text>
</comment>
<comment type="caution">
    <text evidence="6">The sequence shown here is derived from an EMBL/GenBank/DDBJ whole genome shotgun (WGS) entry which is preliminary data.</text>
</comment>
<proteinExistence type="inferred from homology"/>
<dbReference type="STRING" id="1000565.METUNv1_01398"/>
<protein>
    <recommendedName>
        <fullName evidence="5">3-deoxy-manno-octulosonate cytidylyltransferase</fullName>
        <ecNumber evidence="5">2.7.7.38</ecNumber>
    </recommendedName>
    <alternativeName>
        <fullName evidence="5">CMP-2-keto-3-deoxyoctulosonic acid synthase</fullName>
        <shortName evidence="5">CKS</shortName>
        <shortName evidence="5">CMP-KDO synthase</shortName>
    </alternativeName>
</protein>
<evidence type="ECO:0000256" key="4">
    <source>
        <dbReference type="ARBA" id="ARBA00022985"/>
    </source>
</evidence>
<dbReference type="FunFam" id="3.90.550.10:FF:000011">
    <property type="entry name" value="3-deoxy-manno-octulosonate cytidylyltransferase"/>
    <property type="match status" value="1"/>
</dbReference>
<evidence type="ECO:0000256" key="5">
    <source>
        <dbReference type="HAMAP-Rule" id="MF_00057"/>
    </source>
</evidence>
<dbReference type="RefSeq" id="WP_008060167.1">
    <property type="nucleotide sequence ID" value="NZ_AFHG01000041.1"/>
</dbReference>
<dbReference type="GO" id="GO:0005829">
    <property type="term" value="C:cytosol"/>
    <property type="evidence" value="ECO:0007669"/>
    <property type="project" value="TreeGrafter"/>
</dbReference>
<dbReference type="HAMAP" id="MF_00057">
    <property type="entry name" value="KdsB"/>
    <property type="match status" value="1"/>
</dbReference>
<evidence type="ECO:0000256" key="3">
    <source>
        <dbReference type="ARBA" id="ARBA00022695"/>
    </source>
</evidence>
<dbReference type="eggNOG" id="COG1212">
    <property type="taxonomic scope" value="Bacteria"/>
</dbReference>
<dbReference type="InterPro" id="IPR029044">
    <property type="entry name" value="Nucleotide-diphossugar_trans"/>
</dbReference>
<name>F5RB21_METUF</name>
<accession>F5RB21</accession>
<dbReference type="NCBIfam" id="NF003952">
    <property type="entry name" value="PRK05450.1-5"/>
    <property type="match status" value="1"/>
</dbReference>
<gene>
    <name evidence="5" type="primary">kdsB</name>
    <name evidence="6" type="ORF">METUNv1_01398</name>
</gene>
<dbReference type="PANTHER" id="PTHR42866">
    <property type="entry name" value="3-DEOXY-MANNO-OCTULOSONATE CYTIDYLYLTRANSFERASE"/>
    <property type="match status" value="1"/>
</dbReference>
<dbReference type="EC" id="2.7.7.38" evidence="5"/>
<organism evidence="6 7">
    <name type="scientific">Methyloversatilis universalis (strain ATCC BAA-1314 / DSM 25237 / JCM 13912 / CCUG 52030 / FAM5)</name>
    <dbReference type="NCBI Taxonomy" id="1000565"/>
    <lineage>
        <taxon>Bacteria</taxon>
        <taxon>Pseudomonadati</taxon>
        <taxon>Pseudomonadota</taxon>
        <taxon>Betaproteobacteria</taxon>
        <taxon>Nitrosomonadales</taxon>
        <taxon>Sterolibacteriaceae</taxon>
        <taxon>Methyloversatilis</taxon>
    </lineage>
</organism>
<dbReference type="GO" id="GO:0008690">
    <property type="term" value="F:3-deoxy-manno-octulosonate cytidylyltransferase activity"/>
    <property type="evidence" value="ECO:0007669"/>
    <property type="project" value="UniProtKB-UniRule"/>
</dbReference>
<keyword evidence="5" id="KW-0963">Cytoplasm</keyword>
<evidence type="ECO:0000256" key="1">
    <source>
        <dbReference type="ARBA" id="ARBA00004370"/>
    </source>
</evidence>